<feature type="non-terminal residue" evidence="1">
    <location>
        <position position="92"/>
    </location>
</feature>
<organism evidence="1">
    <name type="scientific">marine sediment metagenome</name>
    <dbReference type="NCBI Taxonomy" id="412755"/>
    <lineage>
        <taxon>unclassified sequences</taxon>
        <taxon>metagenomes</taxon>
        <taxon>ecological metagenomes</taxon>
    </lineage>
</organism>
<dbReference type="CDD" id="cd22235">
    <property type="entry name" value="RHH_CopG_archaea"/>
    <property type="match status" value="1"/>
</dbReference>
<evidence type="ECO:0008006" key="2">
    <source>
        <dbReference type="Google" id="ProtNLM"/>
    </source>
</evidence>
<reference evidence="1" key="1">
    <citation type="journal article" date="2014" name="Front. Microbiol.">
        <title>High frequency of phylogenetically diverse reductive dehalogenase-homologous genes in deep subseafloor sedimentary metagenomes.</title>
        <authorList>
            <person name="Kawai M."/>
            <person name="Futagami T."/>
            <person name="Toyoda A."/>
            <person name="Takaki Y."/>
            <person name="Nishi S."/>
            <person name="Hori S."/>
            <person name="Arai W."/>
            <person name="Tsubouchi T."/>
            <person name="Morono Y."/>
            <person name="Uchiyama I."/>
            <person name="Ito T."/>
            <person name="Fujiyama A."/>
            <person name="Inagaki F."/>
            <person name="Takami H."/>
        </authorList>
    </citation>
    <scope>NUCLEOTIDE SEQUENCE</scope>
    <source>
        <strain evidence="1">Expedition CK06-06</strain>
    </source>
</reference>
<gene>
    <name evidence="1" type="ORF">S03H2_28962</name>
</gene>
<evidence type="ECO:0000313" key="1">
    <source>
        <dbReference type="EMBL" id="GAH60332.1"/>
    </source>
</evidence>
<sequence length="92" mass="10603">MRRICANFDDESLDILEKYSSKYKGSTANLLRRALLCLKKCEELQEKAPWKKIVAYVDKLANMEHMIIDITDGKAIFTEIGQGSEKFWSKGE</sequence>
<dbReference type="AlphaFoldDB" id="X1GT20"/>
<comment type="caution">
    <text evidence="1">The sequence shown here is derived from an EMBL/GenBank/DDBJ whole genome shotgun (WGS) entry which is preliminary data.</text>
</comment>
<dbReference type="EMBL" id="BARU01017460">
    <property type="protein sequence ID" value="GAH60332.1"/>
    <property type="molecule type" value="Genomic_DNA"/>
</dbReference>
<proteinExistence type="predicted"/>
<name>X1GT20_9ZZZZ</name>
<protein>
    <recommendedName>
        <fullName evidence="2">Ribbon-helix-helix protein CopG domain-containing protein</fullName>
    </recommendedName>
</protein>
<accession>X1GT20</accession>